<comment type="cofactor">
    <cofactor evidence="1 9">
        <name>Zn(2+)</name>
        <dbReference type="ChEBI" id="CHEBI:29105"/>
    </cofactor>
</comment>
<dbReference type="Gene3D" id="3.10.200.10">
    <property type="entry name" value="Alpha carbonic anhydrase"/>
    <property type="match status" value="1"/>
</dbReference>
<keyword evidence="3 9" id="KW-0479">Metal-binding</keyword>
<feature type="domain" description="Alpha-carbonic anhydrase" evidence="10">
    <location>
        <begin position="33"/>
        <end position="267"/>
    </location>
</feature>
<dbReference type="CDD" id="cd03124">
    <property type="entry name" value="alpha_CA_prokaryotic_like"/>
    <property type="match status" value="1"/>
</dbReference>
<name>A0A8B7BK00_PHODC</name>
<evidence type="ECO:0000256" key="6">
    <source>
        <dbReference type="ARBA" id="ARBA00023180"/>
    </source>
</evidence>
<evidence type="ECO:0000259" key="10">
    <source>
        <dbReference type="PROSITE" id="PS51144"/>
    </source>
</evidence>
<dbReference type="InterPro" id="IPR001148">
    <property type="entry name" value="CA_dom"/>
</dbReference>
<evidence type="ECO:0000256" key="7">
    <source>
        <dbReference type="ARBA" id="ARBA00023239"/>
    </source>
</evidence>
<evidence type="ECO:0000256" key="1">
    <source>
        <dbReference type="ARBA" id="ARBA00001947"/>
    </source>
</evidence>
<gene>
    <name evidence="12" type="primary">LOC103698670</name>
</gene>
<evidence type="ECO:0000256" key="8">
    <source>
        <dbReference type="ARBA" id="ARBA00048348"/>
    </source>
</evidence>
<dbReference type="InterPro" id="IPR041891">
    <property type="entry name" value="Alpha_CA_prokaryot-like"/>
</dbReference>
<dbReference type="PROSITE" id="PS00162">
    <property type="entry name" value="ALPHA_CA_1"/>
    <property type="match status" value="1"/>
</dbReference>
<dbReference type="Pfam" id="PF00194">
    <property type="entry name" value="Carb_anhydrase"/>
    <property type="match status" value="1"/>
</dbReference>
<dbReference type="InterPro" id="IPR018338">
    <property type="entry name" value="Carbonic_anhydrase_a-class_CS"/>
</dbReference>
<feature type="signal peptide" evidence="9">
    <location>
        <begin position="1"/>
        <end position="26"/>
    </location>
</feature>
<organism evidence="11 12">
    <name type="scientific">Phoenix dactylifera</name>
    <name type="common">Date palm</name>
    <dbReference type="NCBI Taxonomy" id="42345"/>
    <lineage>
        <taxon>Eukaryota</taxon>
        <taxon>Viridiplantae</taxon>
        <taxon>Streptophyta</taxon>
        <taxon>Embryophyta</taxon>
        <taxon>Tracheophyta</taxon>
        <taxon>Spermatophyta</taxon>
        <taxon>Magnoliopsida</taxon>
        <taxon>Liliopsida</taxon>
        <taxon>Arecaceae</taxon>
        <taxon>Coryphoideae</taxon>
        <taxon>Phoeniceae</taxon>
        <taxon>Phoenix</taxon>
    </lineage>
</organism>
<comment type="function">
    <text evidence="9">Reversible hydration of carbon dioxide.</text>
</comment>
<dbReference type="GO" id="GO:0006730">
    <property type="term" value="P:one-carbon metabolic process"/>
    <property type="evidence" value="ECO:0007669"/>
    <property type="project" value="TreeGrafter"/>
</dbReference>
<accession>A0A8B7BK00</accession>
<evidence type="ECO:0000313" key="11">
    <source>
        <dbReference type="Proteomes" id="UP000228380"/>
    </source>
</evidence>
<keyword evidence="6" id="KW-0325">Glycoprotein</keyword>
<protein>
    <recommendedName>
        <fullName evidence="2 9">Carbonic anhydrase</fullName>
        <ecNumber evidence="2 9">4.2.1.1</ecNumber>
    </recommendedName>
</protein>
<feature type="chain" id="PRO_5034417684" description="Carbonic anhydrase" evidence="9">
    <location>
        <begin position="27"/>
        <end position="273"/>
    </location>
</feature>
<sequence>MGRRKLLIISTVVAVFLLRCIPRTTAEEVGDEREFSYESDSEHGPENWGKIHEDWAICNKGQMQSPLDLLDKRVQVHHHVGPLRRTYRAALAVVKNRGHDIMVKWEEDPGAIWINETMYTLKQLHWHAPSEHTLNGRRYAVEMHMVHESADQKVAVVGILYKIGRPDSFLEEVEEEIMKIGDLTGEEEVLGMVNPRHAKWGSRKYYRYLGSLTVPPCTEGVVWTIIKKVRTVSRKQVDRLREAVHDDFEMNARPIQEINERTVSLYRPPNFKC</sequence>
<dbReference type="InterPro" id="IPR023561">
    <property type="entry name" value="Carbonic_anhydrase_a-class"/>
</dbReference>
<keyword evidence="4 9" id="KW-0732">Signal</keyword>
<dbReference type="PANTHER" id="PTHR18952">
    <property type="entry name" value="CARBONIC ANHYDRASE"/>
    <property type="match status" value="1"/>
</dbReference>
<dbReference type="OrthoDB" id="429145at2759"/>
<dbReference type="PROSITE" id="PS51144">
    <property type="entry name" value="ALPHA_CA_2"/>
    <property type="match status" value="1"/>
</dbReference>
<evidence type="ECO:0000256" key="9">
    <source>
        <dbReference type="RuleBase" id="RU367011"/>
    </source>
</evidence>
<dbReference type="KEGG" id="pda:103698670"/>
<dbReference type="RefSeq" id="XP_008778933.2">
    <property type="nucleotide sequence ID" value="XM_008780711.4"/>
</dbReference>
<keyword evidence="11" id="KW-1185">Reference proteome</keyword>
<dbReference type="InterPro" id="IPR036398">
    <property type="entry name" value="CA_dom_sf"/>
</dbReference>
<dbReference type="GO" id="GO:0004089">
    <property type="term" value="F:carbonate dehydratase activity"/>
    <property type="evidence" value="ECO:0007669"/>
    <property type="project" value="UniProtKB-UniRule"/>
</dbReference>
<dbReference type="GeneID" id="103698670"/>
<dbReference type="AlphaFoldDB" id="A0A8B7BK00"/>
<dbReference type="EC" id="4.2.1.1" evidence="2 9"/>
<dbReference type="GO" id="GO:0008270">
    <property type="term" value="F:zinc ion binding"/>
    <property type="evidence" value="ECO:0007669"/>
    <property type="project" value="UniProtKB-UniRule"/>
</dbReference>
<evidence type="ECO:0000313" key="12">
    <source>
        <dbReference type="RefSeq" id="XP_008778933.2"/>
    </source>
</evidence>
<evidence type="ECO:0000256" key="2">
    <source>
        <dbReference type="ARBA" id="ARBA00012925"/>
    </source>
</evidence>
<dbReference type="Proteomes" id="UP000228380">
    <property type="component" value="Unplaced"/>
</dbReference>
<keyword evidence="7 9" id="KW-0456">Lyase</keyword>
<evidence type="ECO:0000256" key="4">
    <source>
        <dbReference type="ARBA" id="ARBA00022729"/>
    </source>
</evidence>
<dbReference type="PANTHER" id="PTHR18952:SF253">
    <property type="entry name" value="OS08G0470200 PROTEIN"/>
    <property type="match status" value="1"/>
</dbReference>
<dbReference type="SMART" id="SM01057">
    <property type="entry name" value="Carb_anhydrase"/>
    <property type="match status" value="1"/>
</dbReference>
<keyword evidence="5 9" id="KW-0862">Zinc</keyword>
<comment type="catalytic activity">
    <reaction evidence="8 9">
        <text>hydrogencarbonate + H(+) = CO2 + H2O</text>
        <dbReference type="Rhea" id="RHEA:10748"/>
        <dbReference type="ChEBI" id="CHEBI:15377"/>
        <dbReference type="ChEBI" id="CHEBI:15378"/>
        <dbReference type="ChEBI" id="CHEBI:16526"/>
        <dbReference type="ChEBI" id="CHEBI:17544"/>
        <dbReference type="EC" id="4.2.1.1"/>
    </reaction>
</comment>
<proteinExistence type="inferred from homology"/>
<evidence type="ECO:0000256" key="3">
    <source>
        <dbReference type="ARBA" id="ARBA00022723"/>
    </source>
</evidence>
<comment type="similarity">
    <text evidence="9">Belongs to the alpha-carbonic anhydrase family.</text>
</comment>
<evidence type="ECO:0000256" key="5">
    <source>
        <dbReference type="ARBA" id="ARBA00022833"/>
    </source>
</evidence>
<dbReference type="FunFam" id="3.10.200.10:FF:000007">
    <property type="entry name" value="Alpha carbonic anhydrase 3"/>
    <property type="match status" value="1"/>
</dbReference>
<reference evidence="12" key="1">
    <citation type="submission" date="2025-08" db="UniProtKB">
        <authorList>
            <consortium name="RefSeq"/>
        </authorList>
    </citation>
    <scope>IDENTIFICATION</scope>
    <source>
        <tissue evidence="12">Young leaves</tissue>
    </source>
</reference>
<dbReference type="SUPFAM" id="SSF51069">
    <property type="entry name" value="Carbonic anhydrase"/>
    <property type="match status" value="1"/>
</dbReference>